<protein>
    <recommendedName>
        <fullName evidence="3">CRISPR-associated protein Cas6 C-terminal domain-containing protein</fullName>
    </recommendedName>
</protein>
<dbReference type="EMBL" id="CBTK010000092">
    <property type="protein sequence ID" value="CDH44672.1"/>
    <property type="molecule type" value="Genomic_DNA"/>
</dbReference>
<proteinExistence type="predicted"/>
<dbReference type="AlphaFoldDB" id="A0A7U7GA19"/>
<evidence type="ECO:0000313" key="1">
    <source>
        <dbReference type="EMBL" id="CDH44672.1"/>
    </source>
</evidence>
<comment type="caution">
    <text evidence="1">The sequence shown here is derived from an EMBL/GenBank/DDBJ whole genome shotgun (WGS) entry which is preliminary data.</text>
</comment>
<sequence>MARLTDFHGLRVYGLDCTLHGPQPLSLRGYYGGLLRGVLGHALFRGNCVYPEPRCAECALRTGCPWPQVFKPHLLPDQQDRLPPYLVHRWQPLPEGLRFSLLLLNPALNFAENWLRQMDRFLPELDFNGQHGIRLDEVRDLASGQPVFRDSRFVSGARLNPLQPALPDGNLITVQLLTPLVSKHQHDDPLYGALRTRLQRLVNVYGDGQPLAEPGTAPWRLVAARLRSQATPVGLDSRRCVQGWCGILA</sequence>
<gene>
    <name evidence="1" type="ORF">BN874_1810002</name>
</gene>
<organism evidence="1 2">
    <name type="scientific">Candidatus Contendobacter odensis Run_B_J11</name>
    <dbReference type="NCBI Taxonomy" id="1400861"/>
    <lineage>
        <taxon>Bacteria</taxon>
        <taxon>Pseudomonadati</taxon>
        <taxon>Pseudomonadota</taxon>
        <taxon>Gammaproteobacteria</taxon>
        <taxon>Candidatus Competibacteraceae</taxon>
        <taxon>Candidatus Contendibacter</taxon>
    </lineage>
</organism>
<dbReference type="Proteomes" id="UP000019184">
    <property type="component" value="Unassembled WGS sequence"/>
</dbReference>
<dbReference type="RefSeq" id="WP_034431858.1">
    <property type="nucleotide sequence ID" value="NZ_CBTK010000092.1"/>
</dbReference>
<name>A0A7U7GA19_9GAMM</name>
<evidence type="ECO:0008006" key="3">
    <source>
        <dbReference type="Google" id="ProtNLM"/>
    </source>
</evidence>
<accession>A0A7U7GA19</accession>
<evidence type="ECO:0000313" key="2">
    <source>
        <dbReference type="Proteomes" id="UP000019184"/>
    </source>
</evidence>
<reference evidence="1 2" key="1">
    <citation type="journal article" date="2014" name="ISME J.">
        <title>Candidatus Competibacter-lineage genomes retrieved from metagenomes reveal functional metabolic diversity.</title>
        <authorList>
            <person name="McIlroy S.J."/>
            <person name="Albertsen M."/>
            <person name="Andresen E.K."/>
            <person name="Saunders A.M."/>
            <person name="Kristiansen R."/>
            <person name="Stokholm-Bjerregaard M."/>
            <person name="Nielsen K.L."/>
            <person name="Nielsen P.H."/>
        </authorList>
    </citation>
    <scope>NUCLEOTIDE SEQUENCE [LARGE SCALE GENOMIC DNA]</scope>
    <source>
        <strain evidence="1 2">Run_B_J11</strain>
    </source>
</reference>
<keyword evidence="2" id="KW-1185">Reference proteome</keyword>